<protein>
    <submittedName>
        <fullName evidence="1">Uncharacterized protein</fullName>
    </submittedName>
</protein>
<reference evidence="1" key="1">
    <citation type="journal article" date="2015" name="Nature">
        <title>Complex archaea that bridge the gap between prokaryotes and eukaryotes.</title>
        <authorList>
            <person name="Spang A."/>
            <person name="Saw J.H."/>
            <person name="Jorgensen S.L."/>
            <person name="Zaremba-Niedzwiedzka K."/>
            <person name="Martijn J."/>
            <person name="Lind A.E."/>
            <person name="van Eijk R."/>
            <person name="Schleper C."/>
            <person name="Guy L."/>
            <person name="Ettema T.J."/>
        </authorList>
    </citation>
    <scope>NUCLEOTIDE SEQUENCE</scope>
</reference>
<organism evidence="1">
    <name type="scientific">marine sediment metagenome</name>
    <dbReference type="NCBI Taxonomy" id="412755"/>
    <lineage>
        <taxon>unclassified sequences</taxon>
        <taxon>metagenomes</taxon>
        <taxon>ecological metagenomes</taxon>
    </lineage>
</organism>
<accession>A0A0F9GSQ5</accession>
<gene>
    <name evidence="1" type="ORF">LCGC14_1790630</name>
</gene>
<name>A0A0F9GSQ5_9ZZZZ</name>
<sequence>MVLSDRDRKILWAKAGNICSYRYKEDICTQKMIEAPNGSDTVVGFECHIVGKAKDSARFLETYPDDKIDTYENRILLCGSHHKLVDDKNNGQIYTISVVRKMKKEHEYFISKGMILADNLVDNQSRKLFQRLYDRFEDPYSPNLGYELRNLIQSIKNDFLMCLSMNFSSHSAKSAFYTNDLWSFVIIEVMSGFILLIDDFDNKERYDYKEPEKNIHVLKNWLRYYRTKCEDSGIIIFE</sequence>
<proteinExistence type="predicted"/>
<dbReference type="EMBL" id="LAZR01017094">
    <property type="protein sequence ID" value="KKM01820.1"/>
    <property type="molecule type" value="Genomic_DNA"/>
</dbReference>
<dbReference type="AlphaFoldDB" id="A0A0F9GSQ5"/>
<comment type="caution">
    <text evidence="1">The sequence shown here is derived from an EMBL/GenBank/DDBJ whole genome shotgun (WGS) entry which is preliminary data.</text>
</comment>
<evidence type="ECO:0000313" key="1">
    <source>
        <dbReference type="EMBL" id="KKM01820.1"/>
    </source>
</evidence>